<comment type="caution">
    <text evidence="1">The sequence shown here is derived from an EMBL/GenBank/DDBJ whole genome shotgun (WGS) entry which is preliminary data.</text>
</comment>
<dbReference type="Proteomes" id="UP000221538">
    <property type="component" value="Unassembled WGS sequence"/>
</dbReference>
<dbReference type="EMBL" id="BEWI01000030">
    <property type="protein sequence ID" value="GAY20181.1"/>
    <property type="molecule type" value="Genomic_DNA"/>
</dbReference>
<name>A0A292ZBB1_SPHSA</name>
<evidence type="ECO:0000313" key="1">
    <source>
        <dbReference type="EMBL" id="GAY20181.1"/>
    </source>
</evidence>
<reference evidence="1 2" key="1">
    <citation type="journal article" date="2013" name="Biodegradation">
        <title>Occurrence of 4-tert-butylphenol (4-t-BP) biodegradation in an aquatic sample caused by the presence of Spirodela polyrrhiza and isolation of a 4-t-BP-utilizing bacterium.</title>
        <authorList>
            <person name="Ogata Y."/>
            <person name="Toyama T."/>
            <person name="Yu N."/>
            <person name="Wang X."/>
            <person name="Sei K."/>
            <person name="Ike M."/>
        </authorList>
    </citation>
    <scope>NUCLEOTIDE SEQUENCE [LARGE SCALE GENOMIC DNA]</scope>
    <source>
        <strain evidence="1 2">OMI</strain>
    </source>
</reference>
<proteinExistence type="predicted"/>
<organism evidence="1 2">
    <name type="scientific">Sphingobium fuliginis (strain ATCC 27551)</name>
    <dbReference type="NCBI Taxonomy" id="336203"/>
    <lineage>
        <taxon>Bacteria</taxon>
        <taxon>Pseudomonadati</taxon>
        <taxon>Pseudomonadota</taxon>
        <taxon>Alphaproteobacteria</taxon>
        <taxon>Sphingomonadales</taxon>
        <taxon>Sphingomonadaceae</taxon>
        <taxon>Sphingobium</taxon>
    </lineage>
</organism>
<protein>
    <submittedName>
        <fullName evidence="1">Uncharacterized protein</fullName>
    </submittedName>
</protein>
<sequence length="43" mass="4943">MLRFTQVDRECRANVVTFSEHFDVRRGVFDVAARPTSPLTMEG</sequence>
<accession>A0A292ZBB1</accession>
<dbReference type="AlphaFoldDB" id="A0A292ZBB1"/>
<gene>
    <name evidence="1" type="ORF">SFOMI_0703</name>
</gene>
<evidence type="ECO:0000313" key="2">
    <source>
        <dbReference type="Proteomes" id="UP000221538"/>
    </source>
</evidence>
<reference evidence="1 2" key="2">
    <citation type="journal article" date="2013" name="Environ. Sci. Technol.">
        <title>The 4-tert-butylphenol-utilizing bacterium Sphingobium fuliginis OMI can degrade bisphenols via phenolic ring hydroxylation and meta-cleavage pathway.</title>
        <authorList>
            <person name="Ogata Y."/>
            <person name="Goda S."/>
            <person name="Toyama T."/>
            <person name="Sei K."/>
            <person name="Ike M."/>
        </authorList>
    </citation>
    <scope>NUCLEOTIDE SEQUENCE [LARGE SCALE GENOMIC DNA]</scope>
    <source>
        <strain evidence="1 2">OMI</strain>
    </source>
</reference>